<keyword evidence="8" id="KW-0227">DNA damage</keyword>
<keyword evidence="13" id="KW-0234">DNA repair</keyword>
<evidence type="ECO:0000256" key="15">
    <source>
        <dbReference type="ARBA" id="ARBA00023254"/>
    </source>
</evidence>
<feature type="compositionally biased region" description="Polar residues" evidence="20">
    <location>
        <begin position="1412"/>
        <end position="1424"/>
    </location>
</feature>
<evidence type="ECO:0000256" key="20">
    <source>
        <dbReference type="SAM" id="MobiDB-lite"/>
    </source>
</evidence>
<dbReference type="FunFam" id="3.30.70.1620:FF:000002">
    <property type="entry name" value="Structural maintenance of chromosomes 3"/>
    <property type="match status" value="1"/>
</dbReference>
<evidence type="ECO:0000256" key="16">
    <source>
        <dbReference type="ARBA" id="ARBA00023306"/>
    </source>
</evidence>
<dbReference type="InterPro" id="IPR027417">
    <property type="entry name" value="P-loop_NTPase"/>
</dbReference>
<feature type="compositionally biased region" description="Polar residues" evidence="20">
    <location>
        <begin position="1022"/>
        <end position="1032"/>
    </location>
</feature>
<evidence type="ECO:0000256" key="6">
    <source>
        <dbReference type="ARBA" id="ARBA00022618"/>
    </source>
</evidence>
<evidence type="ECO:0000256" key="19">
    <source>
        <dbReference type="SAM" id="Coils"/>
    </source>
</evidence>
<protein>
    <recommendedName>
        <fullName evidence="4">Structural maintenance of chromosomes protein 3</fullName>
    </recommendedName>
</protein>
<evidence type="ECO:0000256" key="2">
    <source>
        <dbReference type="ARBA" id="ARBA00004584"/>
    </source>
</evidence>
<comment type="subcellular location">
    <subcellularLocation>
        <location evidence="2">Chromosome</location>
        <location evidence="2">Centromere</location>
    </subcellularLocation>
    <subcellularLocation>
        <location evidence="1">Nucleus</location>
    </subcellularLocation>
</comment>
<dbReference type="Gene3D" id="3.40.50.300">
    <property type="entry name" value="P-loop containing nucleotide triphosphate hydrolases"/>
    <property type="match status" value="2"/>
</dbReference>
<comment type="caution">
    <text evidence="22">The sequence shown here is derived from an EMBL/GenBank/DDBJ whole genome shotgun (WGS) entry which is preliminary data.</text>
</comment>
<feature type="coiled-coil region" evidence="19">
    <location>
        <begin position="399"/>
        <end position="468"/>
    </location>
</feature>
<dbReference type="Pfam" id="PF02463">
    <property type="entry name" value="SMC_N"/>
    <property type="match status" value="1"/>
</dbReference>
<dbReference type="FunFam" id="3.40.50.300:FF:000370">
    <property type="entry name" value="Structural maintenance of chromosomes 3"/>
    <property type="match status" value="1"/>
</dbReference>
<feature type="coiled-coil region" evidence="19">
    <location>
        <begin position="906"/>
        <end position="933"/>
    </location>
</feature>
<evidence type="ECO:0000256" key="1">
    <source>
        <dbReference type="ARBA" id="ARBA00004123"/>
    </source>
</evidence>
<feature type="compositionally biased region" description="Low complexity" evidence="20">
    <location>
        <begin position="1197"/>
        <end position="1212"/>
    </location>
</feature>
<accession>A0AAW0PTQ7</accession>
<evidence type="ECO:0000256" key="4">
    <source>
        <dbReference type="ARBA" id="ARBA00018690"/>
    </source>
</evidence>
<evidence type="ECO:0000256" key="18">
    <source>
        <dbReference type="ARBA" id="ARBA00034085"/>
    </source>
</evidence>
<evidence type="ECO:0000256" key="7">
    <source>
        <dbReference type="ARBA" id="ARBA00022741"/>
    </source>
</evidence>
<dbReference type="GO" id="GO:0051301">
    <property type="term" value="P:cell division"/>
    <property type="evidence" value="ECO:0007669"/>
    <property type="project" value="UniProtKB-KW"/>
</dbReference>
<feature type="region of interest" description="Disordered" evidence="20">
    <location>
        <begin position="1001"/>
        <end position="1032"/>
    </location>
</feature>
<proteinExistence type="inferred from homology"/>
<feature type="region of interest" description="Disordered" evidence="20">
    <location>
        <begin position="243"/>
        <end position="267"/>
    </location>
</feature>
<dbReference type="GO" id="GO:0051321">
    <property type="term" value="P:meiotic cell cycle"/>
    <property type="evidence" value="ECO:0007669"/>
    <property type="project" value="UniProtKB-KW"/>
</dbReference>
<name>A0AAW0PTQ7_9GOBI</name>
<keyword evidence="15" id="KW-0469">Meiosis</keyword>
<gene>
    <name evidence="22" type="ORF">WMY93_006517</name>
</gene>
<dbReference type="PANTHER" id="PTHR43977">
    <property type="entry name" value="STRUCTURAL MAINTENANCE OF CHROMOSOMES PROTEIN 3"/>
    <property type="match status" value="1"/>
</dbReference>
<evidence type="ECO:0000313" key="23">
    <source>
        <dbReference type="Proteomes" id="UP001460270"/>
    </source>
</evidence>
<dbReference type="EMBL" id="JBBPFD010000004">
    <property type="protein sequence ID" value="KAK7930122.1"/>
    <property type="molecule type" value="Genomic_DNA"/>
</dbReference>
<feature type="region of interest" description="Disordered" evidence="20">
    <location>
        <begin position="1154"/>
        <end position="1175"/>
    </location>
</feature>
<dbReference type="InterPro" id="IPR036277">
    <property type="entry name" value="SMC_hinge_sf"/>
</dbReference>
<feature type="domain" description="SMC hinge" evidence="21">
    <location>
        <begin position="495"/>
        <end position="608"/>
    </location>
</feature>
<evidence type="ECO:0000313" key="22">
    <source>
        <dbReference type="EMBL" id="KAK7930122.1"/>
    </source>
</evidence>
<keyword evidence="10" id="KW-0067">ATP-binding</keyword>
<evidence type="ECO:0000256" key="14">
    <source>
        <dbReference type="ARBA" id="ARBA00023242"/>
    </source>
</evidence>
<keyword evidence="7" id="KW-0547">Nucleotide-binding</keyword>
<keyword evidence="16" id="KW-0131">Cell cycle</keyword>
<dbReference type="GO" id="GO:0031981">
    <property type="term" value="C:nuclear lumen"/>
    <property type="evidence" value="ECO:0007669"/>
    <property type="project" value="UniProtKB-ARBA"/>
</dbReference>
<evidence type="ECO:0000256" key="3">
    <source>
        <dbReference type="ARBA" id="ARBA00005917"/>
    </source>
</evidence>
<dbReference type="GO" id="GO:0000775">
    <property type="term" value="C:chromosome, centromeric region"/>
    <property type="evidence" value="ECO:0007669"/>
    <property type="project" value="UniProtKB-SubCell"/>
</dbReference>
<keyword evidence="12 19" id="KW-0175">Coiled coil</keyword>
<dbReference type="FunFam" id="1.20.1060.20:FF:000002">
    <property type="entry name" value="Structural maintenance of chromosomes 3"/>
    <property type="match status" value="1"/>
</dbReference>
<evidence type="ECO:0000256" key="5">
    <source>
        <dbReference type="ARBA" id="ARBA00022454"/>
    </source>
</evidence>
<evidence type="ECO:0000256" key="8">
    <source>
        <dbReference type="ARBA" id="ARBA00022763"/>
    </source>
</evidence>
<dbReference type="InterPro" id="IPR041741">
    <property type="entry name" value="SMC3_ABC_euk"/>
</dbReference>
<dbReference type="GO" id="GO:0051276">
    <property type="term" value="P:chromosome organization"/>
    <property type="evidence" value="ECO:0007669"/>
    <property type="project" value="InterPro"/>
</dbReference>
<reference evidence="23" key="1">
    <citation type="submission" date="2024-04" db="EMBL/GenBank/DDBJ databases">
        <title>Salinicola lusitanus LLJ914,a marine bacterium isolated from the Okinawa Trough.</title>
        <authorList>
            <person name="Li J."/>
        </authorList>
    </citation>
    <scope>NUCLEOTIDE SEQUENCE [LARGE SCALE GENOMIC DNA]</scope>
</reference>
<dbReference type="Pfam" id="PF06470">
    <property type="entry name" value="SMC_hinge"/>
    <property type="match status" value="1"/>
</dbReference>
<dbReference type="GO" id="GO:0006281">
    <property type="term" value="P:DNA repair"/>
    <property type="evidence" value="ECO:0007669"/>
    <property type="project" value="UniProtKB-KW"/>
</dbReference>
<keyword evidence="9" id="KW-0498">Mitosis</keyword>
<evidence type="ECO:0000259" key="21">
    <source>
        <dbReference type="SMART" id="SM00968"/>
    </source>
</evidence>
<dbReference type="GO" id="GO:0016887">
    <property type="term" value="F:ATP hydrolysis activity"/>
    <property type="evidence" value="ECO:0007669"/>
    <property type="project" value="InterPro"/>
</dbReference>
<evidence type="ECO:0000256" key="9">
    <source>
        <dbReference type="ARBA" id="ARBA00022776"/>
    </source>
</evidence>
<evidence type="ECO:0000256" key="13">
    <source>
        <dbReference type="ARBA" id="ARBA00023204"/>
    </source>
</evidence>
<evidence type="ECO:0000256" key="11">
    <source>
        <dbReference type="ARBA" id="ARBA00022990"/>
    </source>
</evidence>
<keyword evidence="5" id="KW-0158">Chromosome</keyword>
<dbReference type="FunFam" id="3.40.50.300:FF:000424">
    <property type="entry name" value="Structural maintenance of chromosomes 3"/>
    <property type="match status" value="1"/>
</dbReference>
<feature type="coiled-coil region" evidence="19">
    <location>
        <begin position="648"/>
        <end position="797"/>
    </location>
</feature>
<keyword evidence="11" id="KW-0007">Acetylation</keyword>
<keyword evidence="17" id="KW-0137">Centromere</keyword>
<organism evidence="22 23">
    <name type="scientific">Mugilogobius chulae</name>
    <name type="common">yellowstripe goby</name>
    <dbReference type="NCBI Taxonomy" id="88201"/>
    <lineage>
        <taxon>Eukaryota</taxon>
        <taxon>Metazoa</taxon>
        <taxon>Chordata</taxon>
        <taxon>Craniata</taxon>
        <taxon>Vertebrata</taxon>
        <taxon>Euteleostomi</taxon>
        <taxon>Actinopterygii</taxon>
        <taxon>Neopterygii</taxon>
        <taxon>Teleostei</taxon>
        <taxon>Neoteleostei</taxon>
        <taxon>Acanthomorphata</taxon>
        <taxon>Gobiaria</taxon>
        <taxon>Gobiiformes</taxon>
        <taxon>Gobioidei</taxon>
        <taxon>Gobiidae</taxon>
        <taxon>Gobionellinae</taxon>
        <taxon>Mugilogobius</taxon>
    </lineage>
</organism>
<dbReference type="Gene3D" id="3.30.70.1620">
    <property type="match status" value="1"/>
</dbReference>
<comment type="similarity">
    <text evidence="3">Belongs to the SMC family. SMC3 subfamily.</text>
</comment>
<keyword evidence="23" id="KW-1185">Reference proteome</keyword>
<evidence type="ECO:0000256" key="17">
    <source>
        <dbReference type="ARBA" id="ARBA00023328"/>
    </source>
</evidence>
<dbReference type="SMART" id="SM00968">
    <property type="entry name" value="SMC_hinge"/>
    <property type="match status" value="1"/>
</dbReference>
<feature type="region of interest" description="Disordered" evidence="20">
    <location>
        <begin position="1399"/>
        <end position="1424"/>
    </location>
</feature>
<keyword evidence="6" id="KW-0132">Cell division</keyword>
<dbReference type="InterPro" id="IPR010935">
    <property type="entry name" value="SMC_hinge"/>
</dbReference>
<dbReference type="Gene3D" id="1.20.1060.20">
    <property type="match status" value="1"/>
</dbReference>
<dbReference type="Proteomes" id="UP001460270">
    <property type="component" value="Unassembled WGS sequence"/>
</dbReference>
<dbReference type="SUPFAM" id="SSF52540">
    <property type="entry name" value="P-loop containing nucleoside triphosphate hydrolases"/>
    <property type="match status" value="1"/>
</dbReference>
<comment type="function">
    <text evidence="18">Central component of cohesin, a complex required for chromosome cohesion during the cell cycle. The cohesin complex may form a large proteinaceous ring within which sister chromatids can be trapped. At anaphase, the complex is cleaved and dissociates from chromatin, allowing sister chromatids to segregate. Cohesion is coupled to DNA replication and is involved in DNA repair. The cohesin complex also plays an important role in spindle pole assembly during mitosis and in chromosomes movement.</text>
</comment>
<evidence type="ECO:0000256" key="12">
    <source>
        <dbReference type="ARBA" id="ARBA00023054"/>
    </source>
</evidence>
<evidence type="ECO:0000256" key="10">
    <source>
        <dbReference type="ARBA" id="ARBA00022840"/>
    </source>
</evidence>
<dbReference type="SUPFAM" id="SSF75553">
    <property type="entry name" value="Smc hinge domain"/>
    <property type="match status" value="1"/>
</dbReference>
<feature type="region of interest" description="Disordered" evidence="20">
    <location>
        <begin position="1193"/>
        <end position="1225"/>
    </location>
</feature>
<keyword evidence="14" id="KW-0539">Nucleus</keyword>
<dbReference type="GO" id="GO:0005524">
    <property type="term" value="F:ATP binding"/>
    <property type="evidence" value="ECO:0007669"/>
    <property type="project" value="UniProtKB-KW"/>
</dbReference>
<dbReference type="CDD" id="cd03272">
    <property type="entry name" value="ABC_SMC3_euk"/>
    <property type="match status" value="1"/>
</dbReference>
<feature type="compositionally biased region" description="Low complexity" evidence="20">
    <location>
        <begin position="1159"/>
        <end position="1168"/>
    </location>
</feature>
<dbReference type="InterPro" id="IPR003395">
    <property type="entry name" value="RecF/RecN/SMC_N"/>
</dbReference>
<sequence length="1550" mass="176664">MYIKQVIIQGFRSYRDQTVVDPFSPKHNVIVGRNGSGKSNFFYAIQFVLSDEFSHLRPEQRLALLHEGTGPRVISAFVEIIFDNSDNRLPIDKEEVSLRRVIGAKKDQYFLDKKMVTKNDVMNLLESAGFSRSNPYYIVKQGKINQMATAPDSQRLKLLREVAGTRVYDERKEESISLMKETEGKREKINELLKYIEERLHTLEDEKEELAQYQKWDKMRRALEYTIYNQELNETRAKLDELSSKRETCGDKSRQLRDAQQDARDKVEETERVVRELKSKISAMKEEKEQLSAERQEQIKQRTKLELKAKDLQDELAGNSEQRKRLLKERQKLLEKIEEKQKELQETEPKFNMVKEKEERGISRLAQATQERTDLYAKQGRGSQFTSKEERDKWIKKELKSLDQAINDKKRQIAAIHKDLEDTETNKEKTWSSTLYLWREENAEQQALAAKREDLEKKQQLLRAATGKAILNGIDSINKVLEHFRRKGINQHVINGYHGIVMNNFECEPAFYTCVEVTAGTRLFYHIVDTDEVSTKILMEFNKMNLPGEVTFLPLSKLDVRDTAYPETNDAIPMISKLRYSQNFDKAFKHVFGKTLICRSMEVSTQLARAFTMDCITLEGDQVSHRGALTGGYYDTRKSRLELQKDMRKLKRNLIDQLMNQMQQIETQQRKFKASRDSILSEMKMLKEKRQQSEKTFMPKQRSLQSLEASLHAMESTRESLKAELGTDLLSQLSLEDQRRVDDLNDEIRQLQQDNRQLLNERIKLEGIMTRVETYLNENLRKRLDQVEQELNELRETEGGTVLTATTSELDGINKRVKDTLARSEELDSMIDKTELEIKDHIKSMERWKSIEKEQNDAINHDTKELEKMTNRQGMLLKKKEECMKKIRELGSLPQEAFEKYQTLTLKQLFRKLEQCNTELKKYSHVNKKALDQFVNFSEQKEKLIKRQDELDRGYKSIMELMNVLELRKYEAIQLTFKQVSKNFSEVFQKLVPGGKATLVMKKGDTEGGQSQDEEGQDSERGSGSQSSVPSVDQFTGVGIRVSFTGKQGEMREMQQLSGGQKSLVALALIFAIQKCDPAPFYLFDEIDQALDAQHRKAVSDMIVELAGHAQFITTTFRPELLESADKFYGVKFRNKVSHIDVITAEQAKDFVEDDTTHAGGADAGASAERTQGHSEMLGKGQSTVFPMEASGEFMPSISSSSSPVDSTSKKSLLPGNVPTTAPPQSQLLLTPASLQLAQLQAQLTLQRLKLAQGGTPASAAVLNQVLSNVAMSQPLFNHLRASAMAGNHQSNFTSGVLGFPSSNSTLGALASGVFNQSQNSLRSNQTIRGVTGAQQAMEYGKNTASYPSDTDRRAQYNTIGGTTVTTSTDRQYSMKNMFGQDMKGQAGFSLNEQSAFNSTVQSDPWKGPASHTGNSEVSNTGPLWTAAGQSLRSRPDLYNPEEPTSDPKFNPKFNSSGMQGFEGFQALHGGEELKTLQPHQVNDYYGVTPAQLPHQCSICDKKVYNLKDWEQHMKGKLTSKTKLSTKVRARPWHRLELFTTLSGDPWKHH</sequence>